<dbReference type="OrthoDB" id="10392548at2759"/>
<feature type="region of interest" description="Disordered" evidence="1">
    <location>
        <begin position="416"/>
        <end position="442"/>
    </location>
</feature>
<dbReference type="AlphaFoldDB" id="A0A5J5F5Z1"/>
<sequence length="491" mass="53242">MATPRHPRGTENTRVRSSPLKTPSGSVRSTKTIPVLVPPGTVAAAASRLSTPKGTPPAHTGTFRLSPLRSSAWKTKPTMSEEQLPGPASQGDIFSMSPTPAAKESHRLQLPEIDTSPIEPAEEWFPPQPEPPFPRPRKPESFKTTASSTVDGIDYAAHLRPATKSSFMPPTKPSLPFLPTMAPPSQRPDYPTAALYAENVQPMHPVYAPTRRPLVIPSLAAQLGEPQRDPSLGGFMHQRTYSTLSVASVTSIHGSNLPGWDEFDVLPRGEEQLTSFPKYQTNSMRSSNSLKRIGAKIMGEEPVPTLSGVARFFGKMWMRKQQPQQAPARRGRPRQSLRKDSRWSQQDIGKVEIPTSTGKDMKAAMKLPEEADEDTADINRARDDTPETDGAGDEDGAGSDFSDVESTIVNLAAIAEAGSRKSQERLEKSKARSRSSSIAQTLRNKVGTVENTAIVATGVKDTDVDETTKVLASVTIQEGGMKSPFPGEPLE</sequence>
<feature type="region of interest" description="Disordered" evidence="1">
    <location>
        <begin position="119"/>
        <end position="147"/>
    </location>
</feature>
<proteinExistence type="predicted"/>
<organism evidence="2 3">
    <name type="scientific">Sphaerosporella brunnea</name>
    <dbReference type="NCBI Taxonomy" id="1250544"/>
    <lineage>
        <taxon>Eukaryota</taxon>
        <taxon>Fungi</taxon>
        <taxon>Dikarya</taxon>
        <taxon>Ascomycota</taxon>
        <taxon>Pezizomycotina</taxon>
        <taxon>Pezizomycetes</taxon>
        <taxon>Pezizales</taxon>
        <taxon>Pyronemataceae</taxon>
        <taxon>Sphaerosporella</taxon>
    </lineage>
</organism>
<feature type="compositionally biased region" description="Basic and acidic residues" evidence="1">
    <location>
        <begin position="418"/>
        <end position="430"/>
    </location>
</feature>
<comment type="caution">
    <text evidence="2">The sequence shown here is derived from an EMBL/GenBank/DDBJ whole genome shotgun (WGS) entry which is preliminary data.</text>
</comment>
<feature type="compositionally biased region" description="Acidic residues" evidence="1">
    <location>
        <begin position="386"/>
        <end position="397"/>
    </location>
</feature>
<keyword evidence="3" id="KW-1185">Reference proteome</keyword>
<reference evidence="2 3" key="1">
    <citation type="submission" date="2019-09" db="EMBL/GenBank/DDBJ databases">
        <title>Draft genome of the ectomycorrhizal ascomycete Sphaerosporella brunnea.</title>
        <authorList>
            <consortium name="DOE Joint Genome Institute"/>
            <person name="Benucci G.M."/>
            <person name="Marozzi G."/>
            <person name="Antonielli L."/>
            <person name="Sanchez S."/>
            <person name="Marco P."/>
            <person name="Wang X."/>
            <person name="Falini L.B."/>
            <person name="Barry K."/>
            <person name="Haridas S."/>
            <person name="Lipzen A."/>
            <person name="Labutti K."/>
            <person name="Grigoriev I.V."/>
            <person name="Murat C."/>
            <person name="Martin F."/>
            <person name="Albertini E."/>
            <person name="Donnini D."/>
            <person name="Bonito G."/>
        </authorList>
    </citation>
    <scope>NUCLEOTIDE SEQUENCE [LARGE SCALE GENOMIC DNA]</scope>
    <source>
        <strain evidence="2 3">Sb_GMNB300</strain>
    </source>
</reference>
<dbReference type="EMBL" id="VXIS01000029">
    <property type="protein sequence ID" value="KAA8912066.1"/>
    <property type="molecule type" value="Genomic_DNA"/>
</dbReference>
<feature type="compositionally biased region" description="Polar residues" evidence="1">
    <location>
        <begin position="68"/>
        <end position="81"/>
    </location>
</feature>
<gene>
    <name evidence="2" type="ORF">FN846DRAFT_998048</name>
</gene>
<feature type="compositionally biased region" description="Basic and acidic residues" evidence="1">
    <location>
        <begin position="359"/>
        <end position="369"/>
    </location>
</feature>
<feature type="region of interest" description="Disordered" evidence="1">
    <location>
        <begin position="1"/>
        <end position="107"/>
    </location>
</feature>
<feature type="region of interest" description="Disordered" evidence="1">
    <location>
        <begin position="319"/>
        <end position="403"/>
    </location>
</feature>
<protein>
    <submittedName>
        <fullName evidence="2">Uncharacterized protein</fullName>
    </submittedName>
</protein>
<evidence type="ECO:0000313" key="2">
    <source>
        <dbReference type="EMBL" id="KAA8912066.1"/>
    </source>
</evidence>
<evidence type="ECO:0000313" key="3">
    <source>
        <dbReference type="Proteomes" id="UP000326924"/>
    </source>
</evidence>
<feature type="compositionally biased region" description="Low complexity" evidence="1">
    <location>
        <begin position="319"/>
        <end position="328"/>
    </location>
</feature>
<dbReference type="InParanoid" id="A0A5J5F5Z1"/>
<evidence type="ECO:0000256" key="1">
    <source>
        <dbReference type="SAM" id="MobiDB-lite"/>
    </source>
</evidence>
<feature type="compositionally biased region" description="Polar residues" evidence="1">
    <location>
        <begin position="15"/>
        <end position="32"/>
    </location>
</feature>
<dbReference type="Proteomes" id="UP000326924">
    <property type="component" value="Unassembled WGS sequence"/>
</dbReference>
<accession>A0A5J5F5Z1</accession>
<name>A0A5J5F5Z1_9PEZI</name>